<evidence type="ECO:0000313" key="3">
    <source>
        <dbReference type="WBParaSite" id="HPLM_0001046401-mRNA-1"/>
    </source>
</evidence>
<reference evidence="3" key="1">
    <citation type="submission" date="2017-02" db="UniProtKB">
        <authorList>
            <consortium name="WormBaseParasite"/>
        </authorList>
    </citation>
    <scope>IDENTIFICATION</scope>
</reference>
<reference evidence="1 2" key="2">
    <citation type="submission" date="2018-11" db="EMBL/GenBank/DDBJ databases">
        <authorList>
            <consortium name="Pathogen Informatics"/>
        </authorList>
    </citation>
    <scope>NUCLEOTIDE SEQUENCE [LARGE SCALE GENOMIC DNA]</scope>
    <source>
        <strain evidence="1 2">MHpl1</strain>
    </source>
</reference>
<dbReference type="WBParaSite" id="HPLM_0001046401-mRNA-1">
    <property type="protein sequence ID" value="HPLM_0001046401-mRNA-1"/>
    <property type="gene ID" value="HPLM_0001046401"/>
</dbReference>
<gene>
    <name evidence="1" type="ORF">HPLM_LOCUS10456</name>
</gene>
<name>A0A0N4WHS9_HAEPC</name>
<organism evidence="3">
    <name type="scientific">Haemonchus placei</name>
    <name type="common">Barber's pole worm</name>
    <dbReference type="NCBI Taxonomy" id="6290"/>
    <lineage>
        <taxon>Eukaryota</taxon>
        <taxon>Metazoa</taxon>
        <taxon>Ecdysozoa</taxon>
        <taxon>Nematoda</taxon>
        <taxon>Chromadorea</taxon>
        <taxon>Rhabditida</taxon>
        <taxon>Rhabditina</taxon>
        <taxon>Rhabditomorpha</taxon>
        <taxon>Strongyloidea</taxon>
        <taxon>Trichostrongylidae</taxon>
        <taxon>Haemonchus</taxon>
    </lineage>
</organism>
<evidence type="ECO:0000313" key="2">
    <source>
        <dbReference type="Proteomes" id="UP000268014"/>
    </source>
</evidence>
<dbReference type="Proteomes" id="UP000268014">
    <property type="component" value="Unassembled WGS sequence"/>
</dbReference>
<proteinExistence type="predicted"/>
<sequence>MGAISPDPKGPIQQTRSNTVKVILRFAPEMLGNSRWIPKGQGSMVLESPSRSPATRDAEVIDPKRLAKAAVVKAKNTEMDALSVEIDGRKGEKFVLWLVKARHRANQDIWVVVKNSGVQS</sequence>
<accession>A0A0N4WHS9</accession>
<keyword evidence="2" id="KW-1185">Reference proteome</keyword>
<evidence type="ECO:0000313" key="1">
    <source>
        <dbReference type="EMBL" id="VDO40251.1"/>
    </source>
</evidence>
<dbReference type="AlphaFoldDB" id="A0A0N4WHS9"/>
<protein>
    <submittedName>
        <fullName evidence="3">MSP domain-containing protein</fullName>
    </submittedName>
</protein>
<dbReference type="EMBL" id="UZAF01017303">
    <property type="protein sequence ID" value="VDO40251.1"/>
    <property type="molecule type" value="Genomic_DNA"/>
</dbReference>